<evidence type="ECO:0000256" key="5">
    <source>
        <dbReference type="ARBA" id="ARBA00023242"/>
    </source>
</evidence>
<evidence type="ECO:0000256" key="4">
    <source>
        <dbReference type="ARBA" id="ARBA00022705"/>
    </source>
</evidence>
<evidence type="ECO:0000256" key="2">
    <source>
        <dbReference type="ARBA" id="ARBA00007299"/>
    </source>
</evidence>
<accession>A0AAE1ZHT2</accession>
<reference evidence="7" key="2">
    <citation type="journal article" date="2023" name="Infect Dis Poverty">
        <title>Chromosome-scale genome of the human blood fluke Schistosoma mekongi and its implications for public health.</title>
        <authorList>
            <person name="Zhou M."/>
            <person name="Xu L."/>
            <person name="Xu D."/>
            <person name="Chen W."/>
            <person name="Khan J."/>
            <person name="Hu Y."/>
            <person name="Huang H."/>
            <person name="Wei H."/>
            <person name="Zhang Y."/>
            <person name="Chusongsang P."/>
            <person name="Tanasarnprasert K."/>
            <person name="Hu X."/>
            <person name="Limpanont Y."/>
            <person name="Lv Z."/>
        </authorList>
    </citation>
    <scope>NUCLEOTIDE SEQUENCE</scope>
    <source>
        <strain evidence="7">LV_2022a</strain>
    </source>
</reference>
<gene>
    <name evidence="7" type="ORF">MN116_002991</name>
</gene>
<dbReference type="AlphaFoldDB" id="A0AAE1ZHT2"/>
<comment type="similarity">
    <text evidence="2">Belongs to the DNA polymerase alpha subunit B family.</text>
</comment>
<dbReference type="PANTHER" id="PTHR23061:SF12">
    <property type="entry name" value="DNA POLYMERASE ALPHA SUBUNIT B"/>
    <property type="match status" value="1"/>
</dbReference>
<comment type="caution">
    <text evidence="7">The sequence shown here is derived from an EMBL/GenBank/DDBJ whole genome shotgun (WGS) entry which is preliminary data.</text>
</comment>
<dbReference type="GO" id="GO:0006270">
    <property type="term" value="P:DNA replication initiation"/>
    <property type="evidence" value="ECO:0007669"/>
    <property type="project" value="TreeGrafter"/>
</dbReference>
<dbReference type="GO" id="GO:0005658">
    <property type="term" value="C:alpha DNA polymerase:primase complex"/>
    <property type="evidence" value="ECO:0007669"/>
    <property type="project" value="TreeGrafter"/>
</dbReference>
<reference evidence="7" key="1">
    <citation type="submission" date="2022-04" db="EMBL/GenBank/DDBJ databases">
        <authorList>
            <person name="Xu L."/>
            <person name="Lv Z."/>
        </authorList>
    </citation>
    <scope>NUCLEOTIDE SEQUENCE</scope>
    <source>
        <strain evidence="7">LV_2022a</strain>
    </source>
</reference>
<dbReference type="Pfam" id="PF04042">
    <property type="entry name" value="DNA_pol_E_B"/>
    <property type="match status" value="1"/>
</dbReference>
<comment type="subcellular location">
    <subcellularLocation>
        <location evidence="1">Nucleus</location>
    </subcellularLocation>
</comment>
<evidence type="ECO:0000313" key="8">
    <source>
        <dbReference type="Proteomes" id="UP001292079"/>
    </source>
</evidence>
<keyword evidence="8" id="KW-1185">Reference proteome</keyword>
<protein>
    <recommendedName>
        <fullName evidence="3">DNA polymerase alpha subunit B</fullName>
    </recommendedName>
</protein>
<feature type="domain" description="DNA polymerase alpha/delta/epsilon subunit B" evidence="6">
    <location>
        <begin position="307"/>
        <end position="518"/>
    </location>
</feature>
<keyword evidence="4" id="KW-0235">DNA replication</keyword>
<evidence type="ECO:0000256" key="3">
    <source>
        <dbReference type="ARBA" id="ARBA00018596"/>
    </source>
</evidence>
<keyword evidence="5" id="KW-0539">Nucleus</keyword>
<evidence type="ECO:0000259" key="6">
    <source>
        <dbReference type="Pfam" id="PF04042"/>
    </source>
</evidence>
<dbReference type="EMBL" id="JALJAT010000002">
    <property type="protein sequence ID" value="KAK4473639.1"/>
    <property type="molecule type" value="Genomic_DNA"/>
</dbReference>
<dbReference type="Gene3D" id="3.60.21.60">
    <property type="match status" value="2"/>
</dbReference>
<dbReference type="Proteomes" id="UP001292079">
    <property type="component" value="Unassembled WGS sequence"/>
</dbReference>
<dbReference type="GO" id="GO:0003677">
    <property type="term" value="F:DNA binding"/>
    <property type="evidence" value="ECO:0007669"/>
    <property type="project" value="InterPro"/>
</dbReference>
<organism evidence="7 8">
    <name type="scientific">Schistosoma mekongi</name>
    <name type="common">Parasitic worm</name>
    <dbReference type="NCBI Taxonomy" id="38744"/>
    <lineage>
        <taxon>Eukaryota</taxon>
        <taxon>Metazoa</taxon>
        <taxon>Spiralia</taxon>
        <taxon>Lophotrochozoa</taxon>
        <taxon>Platyhelminthes</taxon>
        <taxon>Trematoda</taxon>
        <taxon>Digenea</taxon>
        <taxon>Strigeidida</taxon>
        <taxon>Schistosomatoidea</taxon>
        <taxon>Schistosomatidae</taxon>
        <taxon>Schistosoma</taxon>
    </lineage>
</organism>
<evidence type="ECO:0000256" key="1">
    <source>
        <dbReference type="ARBA" id="ARBA00004123"/>
    </source>
</evidence>
<dbReference type="InterPro" id="IPR016722">
    <property type="entry name" value="DNA_pol_alpha_bsu"/>
</dbReference>
<proteinExistence type="inferred from homology"/>
<dbReference type="InterPro" id="IPR007185">
    <property type="entry name" value="DNA_pol_a/d/e_bsu"/>
</dbReference>
<sequence>MLQELMVAEACNDQQDLLSSYGISSPLVPIPITRITSSNKGTYKDLFLFVESELEVEFQDTQLVASYPANAADSLVHVDITGPLNCNPIVLTTGAFGHRYMNQHTIENAEILDNWTWKVIKRILSNIPEESFIGSDQKTEQSQPTNPNSLLSLISKNDCSQPTKTETSMMERTMMLRPVFSRVQAPSLIPGRVTAKLSVPIKGSTEPSKVSENNRSVNETKIRLHPSNVALVGLRRAERSGYETDAVHLDLGFSRDLSCYSLYSGQPLLIRGINPTGCSLGAMEIFQIPISRPPDINLDKCSANLHIMVACGPYTLSNSHDPTGLFNLLHSVKQSKPHVLVLLGPFVDSEHPGIQSYSETTYEELFQSRVNSVSEWCSHLSIKVIIVSSWREVHHDPVYPTPPIDKSWIEKTPDLLSSYANVQFAPDPCLIQIEEYIFGITSVDVLKDISCEEISAGCSGRDRITRLCRHIIASSCFYPVHPPDDDLPLDYPLWSQYAQFSVTPHCLILPSKLRQFIKDVDGVLCINPGFVSRGESFGSYAEIFVNVNEFPSLNENNYGIESPMPNNVPSEHSSSTICDRTSVLIKRI</sequence>
<evidence type="ECO:0000313" key="7">
    <source>
        <dbReference type="EMBL" id="KAK4473639.1"/>
    </source>
</evidence>
<name>A0AAE1ZHT2_SCHME</name>
<dbReference type="PANTHER" id="PTHR23061">
    <property type="entry name" value="DNA POLYMERASE 2 ALPHA 70 KDA SUBUNIT"/>
    <property type="match status" value="1"/>
</dbReference>